<keyword evidence="2" id="KW-1185">Reference proteome</keyword>
<name>A0ACB7ZUQ3_9AGAM</name>
<reference evidence="1" key="1">
    <citation type="journal article" date="2021" name="New Phytol.">
        <title>Evolutionary innovations through gain and loss of genes in the ectomycorrhizal Boletales.</title>
        <authorList>
            <person name="Wu G."/>
            <person name="Miyauchi S."/>
            <person name="Morin E."/>
            <person name="Kuo A."/>
            <person name="Drula E."/>
            <person name="Varga T."/>
            <person name="Kohler A."/>
            <person name="Feng B."/>
            <person name="Cao Y."/>
            <person name="Lipzen A."/>
            <person name="Daum C."/>
            <person name="Hundley H."/>
            <person name="Pangilinan J."/>
            <person name="Johnson J."/>
            <person name="Barry K."/>
            <person name="LaButti K."/>
            <person name="Ng V."/>
            <person name="Ahrendt S."/>
            <person name="Min B."/>
            <person name="Choi I.G."/>
            <person name="Park H."/>
            <person name="Plett J.M."/>
            <person name="Magnuson J."/>
            <person name="Spatafora J.W."/>
            <person name="Nagy L.G."/>
            <person name="Henrissat B."/>
            <person name="Grigoriev I.V."/>
            <person name="Yang Z.L."/>
            <person name="Xu J."/>
            <person name="Martin F.M."/>
        </authorList>
    </citation>
    <scope>NUCLEOTIDE SEQUENCE</scope>
    <source>
        <strain evidence="1">ATCC 28755</strain>
    </source>
</reference>
<evidence type="ECO:0000313" key="2">
    <source>
        <dbReference type="Proteomes" id="UP000790377"/>
    </source>
</evidence>
<evidence type="ECO:0000313" key="1">
    <source>
        <dbReference type="EMBL" id="KAH7904414.1"/>
    </source>
</evidence>
<dbReference type="Proteomes" id="UP000790377">
    <property type="component" value="Unassembled WGS sequence"/>
</dbReference>
<dbReference type="EMBL" id="MU268482">
    <property type="protein sequence ID" value="KAH7904414.1"/>
    <property type="molecule type" value="Genomic_DNA"/>
</dbReference>
<organism evidence="1 2">
    <name type="scientific">Hygrophoropsis aurantiaca</name>
    <dbReference type="NCBI Taxonomy" id="72124"/>
    <lineage>
        <taxon>Eukaryota</taxon>
        <taxon>Fungi</taxon>
        <taxon>Dikarya</taxon>
        <taxon>Basidiomycota</taxon>
        <taxon>Agaricomycotina</taxon>
        <taxon>Agaricomycetes</taxon>
        <taxon>Agaricomycetidae</taxon>
        <taxon>Boletales</taxon>
        <taxon>Coniophorineae</taxon>
        <taxon>Hygrophoropsidaceae</taxon>
        <taxon>Hygrophoropsis</taxon>
    </lineage>
</organism>
<comment type="caution">
    <text evidence="1">The sequence shown here is derived from an EMBL/GenBank/DDBJ whole genome shotgun (WGS) entry which is preliminary data.</text>
</comment>
<sequence>MTIQTIPSSTQILVIGGGPAGSYAAAALARDGFRVVLLEATKFPRYHIGESLLPSVRPFLRFIDAEDMVLNHGFTAKPGAAVKLNQYKREGYTDFISLDPTNGAWNVIRSEFDDLLLRHASKCGATVVEEVRVTEMHFKGSGADRPVAASWRTNSGAEGRLDFEYLVDASGRNGIMSTKYLKNRQFNKSLNNTACWGYWEGTRSYMPGTARENAIWIEALDDESGWAWFIPLHDGSTSVGVVMDQGISVCKKKSAREAAGASGFGLQDHYLEEIGRAPGVMKLLGEGRLRNGGRPDAVKATSDFSYSASSYGGDHFRIAGDAGAFIDPFFSSGVHLAFTGGLSAALTIAASIRGSVSEEKATLWHSAKVGASYTRFLLVVLGTYKQMRNQSLPVMSDVDEDNFDRAFDLIRPVIQGTADVGKALTEDELQKTMDFCRHLFAPTDPEMYQAVGTRLDPNLLSPAGPLMTEAEVDRLVDNTDEEAKFVLYEINARKPIHRMYNPTDDFETEVHFGFKAVLQCGRLGLVAAG</sequence>
<proteinExistence type="predicted"/>
<accession>A0ACB7ZUQ3</accession>
<protein>
    <submittedName>
        <fullName evidence="1">Halogenase</fullName>
    </submittedName>
</protein>
<gene>
    <name evidence="1" type="ORF">BJ138DRAFT_1130952</name>
</gene>